<evidence type="ECO:0000256" key="3">
    <source>
        <dbReference type="ARBA" id="ARBA00022691"/>
    </source>
</evidence>
<dbReference type="InterPro" id="IPR001214">
    <property type="entry name" value="SET_dom"/>
</dbReference>
<evidence type="ECO:0000256" key="1">
    <source>
        <dbReference type="ARBA" id="ARBA00022603"/>
    </source>
</evidence>
<keyword evidence="3" id="KW-0949">S-adenosyl-L-methionine</keyword>
<reference evidence="8" key="1">
    <citation type="submission" date="2022-12" db="EMBL/GenBank/DDBJ databases">
        <title>Genome assemblies of Blomia tropicalis.</title>
        <authorList>
            <person name="Cui Y."/>
        </authorList>
    </citation>
    <scope>NUCLEOTIDE SEQUENCE</scope>
    <source>
        <tissue evidence="8">Adult mites</tissue>
    </source>
</reference>
<proteinExistence type="predicted"/>
<keyword evidence="2" id="KW-0808">Transferase</keyword>
<dbReference type="GO" id="GO:0008270">
    <property type="term" value="F:zinc ion binding"/>
    <property type="evidence" value="ECO:0007669"/>
    <property type="project" value="UniProtKB-KW"/>
</dbReference>
<dbReference type="InterPro" id="IPR011990">
    <property type="entry name" value="TPR-like_helical_dom_sf"/>
</dbReference>
<dbReference type="AlphaFoldDB" id="A0A9Q0M708"/>
<evidence type="ECO:0000313" key="9">
    <source>
        <dbReference type="Proteomes" id="UP001142055"/>
    </source>
</evidence>
<dbReference type="PROSITE" id="PS01360">
    <property type="entry name" value="ZF_MYND_1"/>
    <property type="match status" value="1"/>
</dbReference>
<gene>
    <name evidence="8" type="ORF">RDWZM_006177</name>
</gene>
<name>A0A9Q0M708_BLOTA</name>
<dbReference type="InterPro" id="IPR052097">
    <property type="entry name" value="SET-MYND_domain_protein"/>
</dbReference>
<keyword evidence="5" id="KW-0863">Zinc-finger</keyword>
<evidence type="ECO:0000256" key="2">
    <source>
        <dbReference type="ARBA" id="ARBA00022679"/>
    </source>
</evidence>
<dbReference type="PANTHER" id="PTHR46165:SF2">
    <property type="entry name" value="SET AND MYND DOMAIN-CONTAINING PROTEIN 4"/>
    <property type="match status" value="1"/>
</dbReference>
<dbReference type="Gene3D" id="2.170.270.10">
    <property type="entry name" value="SET domain"/>
    <property type="match status" value="1"/>
</dbReference>
<comment type="caution">
    <text evidence="8">The sequence shown here is derived from an EMBL/GenBank/DDBJ whole genome shotgun (WGS) entry which is preliminary data.</text>
</comment>
<dbReference type="Pfam" id="PF00856">
    <property type="entry name" value="SET"/>
    <property type="match status" value="1"/>
</dbReference>
<dbReference type="GO" id="GO:0008757">
    <property type="term" value="F:S-adenosylmethionine-dependent methyltransferase activity"/>
    <property type="evidence" value="ECO:0007669"/>
    <property type="project" value="UniProtKB-ARBA"/>
</dbReference>
<dbReference type="SUPFAM" id="SSF144232">
    <property type="entry name" value="HIT/MYND zinc finger-like"/>
    <property type="match status" value="1"/>
</dbReference>
<keyword evidence="4" id="KW-0479">Metal-binding</keyword>
<accession>A0A9Q0M708</accession>
<dbReference type="Gene3D" id="1.25.40.10">
    <property type="entry name" value="Tetratricopeptide repeat domain"/>
    <property type="match status" value="1"/>
</dbReference>
<feature type="domain" description="SET" evidence="7">
    <location>
        <begin position="133"/>
        <end position="419"/>
    </location>
</feature>
<organism evidence="8 9">
    <name type="scientific">Blomia tropicalis</name>
    <name type="common">Mite</name>
    <dbReference type="NCBI Taxonomy" id="40697"/>
    <lineage>
        <taxon>Eukaryota</taxon>
        <taxon>Metazoa</taxon>
        <taxon>Ecdysozoa</taxon>
        <taxon>Arthropoda</taxon>
        <taxon>Chelicerata</taxon>
        <taxon>Arachnida</taxon>
        <taxon>Acari</taxon>
        <taxon>Acariformes</taxon>
        <taxon>Sarcoptiformes</taxon>
        <taxon>Astigmata</taxon>
        <taxon>Glycyphagoidea</taxon>
        <taxon>Echimyopodidae</taxon>
        <taxon>Blomia</taxon>
    </lineage>
</organism>
<sequence>MPFDWNNWPLMSSIMELYLDRAIFHYNQEQFKRANSDLRHVSSIIFNFSDTKLINNYFKFKNTSLLPKILNYKVNLLCILKCDNEWKEFTSYQSTDQEIDSMFEMIRKIDTIFDNDKQKIWTDLNNKNYRLSYKIKLNETKNGGRCFVATAPIEPNEPVILERAQTTVTLNEMFQSYCDHCHQPIDTFWPCSGCTELCYCSFQCSSQAMKQYHHNECGIFGLISIKGNYTISHMFRMFSIFGFENIINCEKKQLKVERKLEFPFTVNHYLNSTSMQTIPMESFTESKRKFLYRSICTLMNHRGNHENYRESSVTANSWCLVQFLIYKKVISPSIIYQVDLLCNLMEHIATGLSRITTNGFTWWSNVTEDQIGNCFFMLSSLINHSCNPNINWNIHDGGFISLVSKRAIQPGEQLTDCYGPKRFTPFNERQSRLSYNYCFNCQCMVCMKDVSNDPVTLRCLTPGINCDGPLVLGERLNCLQCGQKPWNRSIKDIELLHNVLKRTSTSFIDLMKKFQHGNRKLSNWYTKWIQLRKVEEIRFNLYKPLVRKQITQSRLHKLEYYFNIYSMLIYGCNYNLLEKCALMLMVYDEMKLYHRAFALIPLVDNCMKHIYPEMTDKELEKLVHIMACVTQSYAKLVDQIPYKMMNDQFHSFFIRINTKLIDILQYDMKSVGDFFPIIHYNYDRLKETVQDRMEHIDETRFPLEVNEFNYYQLYIDTKKRLVSIVNDKKQSTLNSKQLSLTCIN</sequence>
<dbReference type="PROSITE" id="PS50280">
    <property type="entry name" value="SET"/>
    <property type="match status" value="1"/>
</dbReference>
<dbReference type="GO" id="GO:0008170">
    <property type="term" value="F:N-methyltransferase activity"/>
    <property type="evidence" value="ECO:0007669"/>
    <property type="project" value="UniProtKB-ARBA"/>
</dbReference>
<dbReference type="GO" id="GO:0008276">
    <property type="term" value="F:protein methyltransferase activity"/>
    <property type="evidence" value="ECO:0007669"/>
    <property type="project" value="UniProtKB-ARBA"/>
</dbReference>
<evidence type="ECO:0000256" key="4">
    <source>
        <dbReference type="ARBA" id="ARBA00022723"/>
    </source>
</evidence>
<keyword evidence="1" id="KW-0489">Methyltransferase</keyword>
<keyword evidence="6" id="KW-0862">Zinc</keyword>
<dbReference type="PANTHER" id="PTHR46165">
    <property type="entry name" value="SET AND MYND DOMAIN-CONTAINING PROTEIN 4"/>
    <property type="match status" value="1"/>
</dbReference>
<dbReference type="InterPro" id="IPR002893">
    <property type="entry name" value="Znf_MYND"/>
</dbReference>
<protein>
    <recommendedName>
        <fullName evidence="7">SET domain-containing protein</fullName>
    </recommendedName>
</protein>
<dbReference type="InterPro" id="IPR046341">
    <property type="entry name" value="SET_dom_sf"/>
</dbReference>
<keyword evidence="9" id="KW-1185">Reference proteome</keyword>
<dbReference type="OMA" id="HENYRES"/>
<dbReference type="SUPFAM" id="SSF82199">
    <property type="entry name" value="SET domain"/>
    <property type="match status" value="1"/>
</dbReference>
<dbReference type="CDD" id="cd20071">
    <property type="entry name" value="SET_SMYD"/>
    <property type="match status" value="1"/>
</dbReference>
<evidence type="ECO:0000313" key="8">
    <source>
        <dbReference type="EMBL" id="KAJ6220365.1"/>
    </source>
</evidence>
<dbReference type="GO" id="GO:0005634">
    <property type="term" value="C:nucleus"/>
    <property type="evidence" value="ECO:0007669"/>
    <property type="project" value="TreeGrafter"/>
</dbReference>
<dbReference type="GO" id="GO:0005737">
    <property type="term" value="C:cytoplasm"/>
    <property type="evidence" value="ECO:0007669"/>
    <property type="project" value="TreeGrafter"/>
</dbReference>
<dbReference type="EMBL" id="JAPWDV010000002">
    <property type="protein sequence ID" value="KAJ6220365.1"/>
    <property type="molecule type" value="Genomic_DNA"/>
</dbReference>
<evidence type="ECO:0000256" key="6">
    <source>
        <dbReference type="ARBA" id="ARBA00022833"/>
    </source>
</evidence>
<evidence type="ECO:0000259" key="7">
    <source>
        <dbReference type="PROSITE" id="PS50280"/>
    </source>
</evidence>
<dbReference type="GO" id="GO:0032259">
    <property type="term" value="P:methylation"/>
    <property type="evidence" value="ECO:0007669"/>
    <property type="project" value="UniProtKB-KW"/>
</dbReference>
<dbReference type="GO" id="GO:0042826">
    <property type="term" value="F:histone deacetylase binding"/>
    <property type="evidence" value="ECO:0007669"/>
    <property type="project" value="TreeGrafter"/>
</dbReference>
<dbReference type="Proteomes" id="UP001142055">
    <property type="component" value="Chromosome 2"/>
</dbReference>
<evidence type="ECO:0000256" key="5">
    <source>
        <dbReference type="ARBA" id="ARBA00022771"/>
    </source>
</evidence>